<evidence type="ECO:0000259" key="13">
    <source>
        <dbReference type="Pfam" id="PF02872"/>
    </source>
</evidence>
<dbReference type="PRINTS" id="PR01607">
    <property type="entry name" value="APYRASEFAMLY"/>
</dbReference>
<evidence type="ECO:0000256" key="8">
    <source>
        <dbReference type="ARBA" id="ARBA00022741"/>
    </source>
</evidence>
<dbReference type="PANTHER" id="PTHR11575">
    <property type="entry name" value="5'-NUCLEOTIDASE-RELATED"/>
    <property type="match status" value="1"/>
</dbReference>
<organism evidence="14 15">
    <name type="scientific">Acetobacter estunensis</name>
    <dbReference type="NCBI Taxonomy" id="104097"/>
    <lineage>
        <taxon>Bacteria</taxon>
        <taxon>Pseudomonadati</taxon>
        <taxon>Pseudomonadota</taxon>
        <taxon>Alphaproteobacteria</taxon>
        <taxon>Acetobacterales</taxon>
        <taxon>Acetobacteraceae</taxon>
        <taxon>Acetobacter</taxon>
    </lineage>
</organism>
<dbReference type="Pfam" id="PF02872">
    <property type="entry name" value="5_nucleotid_C"/>
    <property type="match status" value="1"/>
</dbReference>
<dbReference type="RefSeq" id="WP_166317286.1">
    <property type="nucleotide sequence ID" value="NZ_WOTH01000030.1"/>
</dbReference>
<dbReference type="InterPro" id="IPR006179">
    <property type="entry name" value="5_nucleotidase/apyrase"/>
</dbReference>
<sequence length="639" mass="68766">MGEADRGASMLRVRLLETSDLHACLHPYDYYRAHENHGVGLLRVAELIRAARDEVPNTLLFDNGDTLQGTPLGDYMAQDGHLAAVDVHPMIRLMNRLGYDAATLGNHEFNFGLSFLQQVLAQTAFPVVCANVARVDGGAFVPPFVVLERDMVDDEGTCHRLKIGVVGFVPPQIMTWDATHLQDRVQACDMVEAARRVLPVLRAQSDVIVALCHCGIADGPQESGAENMALSLAALPGIDALLLGHTHHVFPGPAHDGLADVDNETGTLHGKPAVMPGFWGSHLGLIDLTLTRGVGGEWRCQSFRVETRPICAQSANATVSPVVTQDPVLTKLVQDEHEATKVWMAQPVAHTTGALTTFFTFTGSDPTLALINEAQLAWARSFLAKTEAEALPLLSAASPFHAGGAGAASFVDIPTGPLALRDLASIYPYPNTLALVRCTGAEIQEWLERAAAVFNRIDPTEAHPQPLLDASIPSYTFDVLASEAVNGGLTWEIDLTAPTRYDAEGRLVDPSARRIHSLKLGSQPIEREQPVFVVTNSYRASGGGHFPGTGCEHIVEVSTARSRDVLAKYVETRQTIVPSEIQPWHFRPLGAEVTVWVDLPFAAASLAKQCGNLVRLGEGAVGCDRYAVLTGRDVSGGAR</sequence>
<dbReference type="InterPro" id="IPR004843">
    <property type="entry name" value="Calcineurin-like_PHP"/>
</dbReference>
<proteinExistence type="inferred from homology"/>
<dbReference type="Pfam" id="PF00149">
    <property type="entry name" value="Metallophos"/>
    <property type="match status" value="1"/>
</dbReference>
<dbReference type="Gene3D" id="3.90.780.10">
    <property type="entry name" value="5'-Nucleotidase, C-terminal domain"/>
    <property type="match status" value="1"/>
</dbReference>
<gene>
    <name evidence="14" type="ORF">GOB87_12320</name>
</gene>
<dbReference type="EMBL" id="WOTH01000030">
    <property type="protein sequence ID" value="NHO54719.1"/>
    <property type="molecule type" value="Genomic_DNA"/>
</dbReference>
<evidence type="ECO:0000256" key="9">
    <source>
        <dbReference type="ARBA" id="ARBA00022801"/>
    </source>
</evidence>
<evidence type="ECO:0000256" key="2">
    <source>
        <dbReference type="ARBA" id="ARBA00001730"/>
    </source>
</evidence>
<comment type="catalytic activity">
    <reaction evidence="2">
        <text>a nucleoside 2',3'-cyclic phosphate + H2O = a nucleoside 3'-phosphate + H(+)</text>
        <dbReference type="Rhea" id="RHEA:19621"/>
        <dbReference type="ChEBI" id="CHEBI:15377"/>
        <dbReference type="ChEBI" id="CHEBI:15378"/>
        <dbReference type="ChEBI" id="CHEBI:66949"/>
        <dbReference type="ChEBI" id="CHEBI:66954"/>
        <dbReference type="EC" id="3.1.4.16"/>
    </reaction>
</comment>
<protein>
    <submittedName>
        <fullName evidence="14">Bifunctional 2',3'-cyclic-nucleotide 2'-phosphodiesterase/3'-nucleotidase</fullName>
    </submittedName>
</protein>
<evidence type="ECO:0000256" key="10">
    <source>
        <dbReference type="ARBA" id="ARBA00023268"/>
    </source>
</evidence>
<dbReference type="CDD" id="cd07410">
    <property type="entry name" value="MPP_CpdB_N"/>
    <property type="match status" value="1"/>
</dbReference>
<keyword evidence="8 11" id="KW-0547">Nucleotide-binding</keyword>
<evidence type="ECO:0000256" key="4">
    <source>
        <dbReference type="ARBA" id="ARBA00004196"/>
    </source>
</evidence>
<dbReference type="SUPFAM" id="SSF55816">
    <property type="entry name" value="5'-nucleotidase (syn. UDP-sugar hydrolase), C-terminal domain"/>
    <property type="match status" value="1"/>
</dbReference>
<dbReference type="AlphaFoldDB" id="A0A967B7S7"/>
<dbReference type="GO" id="GO:0046872">
    <property type="term" value="F:metal ion binding"/>
    <property type="evidence" value="ECO:0007669"/>
    <property type="project" value="UniProtKB-KW"/>
</dbReference>
<reference evidence="14" key="1">
    <citation type="submission" date="2019-11" db="EMBL/GenBank/DDBJ databases">
        <title>Description of new Acetobacter species.</title>
        <authorList>
            <person name="Cleenwerck I."/>
            <person name="Sombolestani A.S."/>
        </authorList>
    </citation>
    <scope>NUCLEOTIDE SEQUENCE</scope>
    <source>
        <strain evidence="14">LMG 1626</strain>
    </source>
</reference>
<dbReference type="SUPFAM" id="SSF56300">
    <property type="entry name" value="Metallo-dependent phosphatases"/>
    <property type="match status" value="1"/>
</dbReference>
<evidence type="ECO:0000256" key="3">
    <source>
        <dbReference type="ARBA" id="ARBA00001968"/>
    </source>
</evidence>
<dbReference type="GO" id="GO:0008254">
    <property type="term" value="F:3'-nucleotidase activity"/>
    <property type="evidence" value="ECO:0007669"/>
    <property type="project" value="UniProtKB-EC"/>
</dbReference>
<dbReference type="Gene3D" id="3.60.21.10">
    <property type="match status" value="1"/>
</dbReference>
<dbReference type="InterPro" id="IPR008334">
    <property type="entry name" value="5'-Nucleotdase_C"/>
</dbReference>
<dbReference type="PROSITE" id="PS00786">
    <property type="entry name" value="5_NUCLEOTIDASE_2"/>
    <property type="match status" value="1"/>
</dbReference>
<evidence type="ECO:0000313" key="14">
    <source>
        <dbReference type="EMBL" id="NHO54719.1"/>
    </source>
</evidence>
<dbReference type="Proteomes" id="UP000597459">
    <property type="component" value="Unassembled WGS sequence"/>
</dbReference>
<dbReference type="InterPro" id="IPR041827">
    <property type="entry name" value="CpdB_N"/>
</dbReference>
<evidence type="ECO:0000259" key="12">
    <source>
        <dbReference type="Pfam" id="PF00149"/>
    </source>
</evidence>
<comment type="cofactor">
    <cofactor evidence="3">
        <name>a divalent metal cation</name>
        <dbReference type="ChEBI" id="CHEBI:60240"/>
    </cofactor>
</comment>
<dbReference type="PROSITE" id="PS00785">
    <property type="entry name" value="5_NUCLEOTIDASE_1"/>
    <property type="match status" value="1"/>
</dbReference>
<comment type="subcellular location">
    <subcellularLocation>
        <location evidence="4">Cell envelope</location>
    </subcellularLocation>
</comment>
<comment type="similarity">
    <text evidence="5 11">Belongs to the 5'-nucleotidase family.</text>
</comment>
<dbReference type="GO" id="GO:0030288">
    <property type="term" value="C:outer membrane-bounded periplasmic space"/>
    <property type="evidence" value="ECO:0007669"/>
    <property type="project" value="TreeGrafter"/>
</dbReference>
<feature type="domain" description="5'-Nucleotidase C-terminal" evidence="13">
    <location>
        <begin position="357"/>
        <end position="547"/>
    </location>
</feature>
<dbReference type="GO" id="GO:0009166">
    <property type="term" value="P:nucleotide catabolic process"/>
    <property type="evidence" value="ECO:0007669"/>
    <property type="project" value="InterPro"/>
</dbReference>
<accession>A0A967B7S7</accession>
<evidence type="ECO:0000313" key="15">
    <source>
        <dbReference type="Proteomes" id="UP000597459"/>
    </source>
</evidence>
<dbReference type="PANTHER" id="PTHR11575:SF6">
    <property type="entry name" value="2',3'-CYCLIC-NUCLEOTIDE 2'-PHOSPHODIESTERASE_3'-NUCLEOTIDASE"/>
    <property type="match status" value="1"/>
</dbReference>
<dbReference type="InterPro" id="IPR036907">
    <property type="entry name" value="5'-Nucleotdase_C_sf"/>
</dbReference>
<dbReference type="GO" id="GO:0008663">
    <property type="term" value="F:2',3'-cyclic-nucleotide 2'-phosphodiesterase activity"/>
    <property type="evidence" value="ECO:0007669"/>
    <property type="project" value="UniProtKB-EC"/>
</dbReference>
<comment type="caution">
    <text evidence="14">The sequence shown here is derived from an EMBL/GenBank/DDBJ whole genome shotgun (WGS) entry which is preliminary data.</text>
</comment>
<keyword evidence="9 11" id="KW-0378">Hydrolase</keyword>
<evidence type="ECO:0000256" key="6">
    <source>
        <dbReference type="ARBA" id="ARBA00022723"/>
    </source>
</evidence>
<evidence type="ECO:0000256" key="5">
    <source>
        <dbReference type="ARBA" id="ARBA00006654"/>
    </source>
</evidence>
<name>A0A967B7S7_9PROT</name>
<feature type="domain" description="Calcineurin-like phosphoesterase" evidence="12">
    <location>
        <begin position="14"/>
        <end position="248"/>
    </location>
</feature>
<keyword evidence="10" id="KW-0511">Multifunctional enzyme</keyword>
<keyword evidence="7" id="KW-0732">Signal</keyword>
<dbReference type="NCBIfam" id="NF006938">
    <property type="entry name" value="PRK09420.1"/>
    <property type="match status" value="1"/>
</dbReference>
<keyword evidence="15" id="KW-1185">Reference proteome</keyword>
<comment type="catalytic activity">
    <reaction evidence="1">
        <text>a ribonucleoside 3'-phosphate + H2O = a ribonucleoside + phosphate</text>
        <dbReference type="Rhea" id="RHEA:10144"/>
        <dbReference type="ChEBI" id="CHEBI:13197"/>
        <dbReference type="ChEBI" id="CHEBI:15377"/>
        <dbReference type="ChEBI" id="CHEBI:18254"/>
        <dbReference type="ChEBI" id="CHEBI:43474"/>
        <dbReference type="EC" id="3.1.3.6"/>
    </reaction>
</comment>
<keyword evidence="6" id="KW-0479">Metal-binding</keyword>
<dbReference type="InterPro" id="IPR006146">
    <property type="entry name" value="5'-Nucleotdase_CS"/>
</dbReference>
<evidence type="ECO:0000256" key="1">
    <source>
        <dbReference type="ARBA" id="ARBA00000527"/>
    </source>
</evidence>
<dbReference type="GO" id="GO:0000166">
    <property type="term" value="F:nucleotide binding"/>
    <property type="evidence" value="ECO:0007669"/>
    <property type="project" value="UniProtKB-KW"/>
</dbReference>
<evidence type="ECO:0000256" key="11">
    <source>
        <dbReference type="RuleBase" id="RU362119"/>
    </source>
</evidence>
<evidence type="ECO:0000256" key="7">
    <source>
        <dbReference type="ARBA" id="ARBA00022729"/>
    </source>
</evidence>
<dbReference type="InterPro" id="IPR029052">
    <property type="entry name" value="Metallo-depent_PP-like"/>
</dbReference>